<name>A0ABP8NZV7_9NOCA</name>
<dbReference type="Gene3D" id="3.50.50.60">
    <property type="entry name" value="FAD/NAD(P)-binding domain"/>
    <property type="match status" value="1"/>
</dbReference>
<keyword evidence="3" id="KW-1185">Reference proteome</keyword>
<dbReference type="InterPro" id="IPR036188">
    <property type="entry name" value="FAD/NAD-bd_sf"/>
</dbReference>
<evidence type="ECO:0000259" key="1">
    <source>
        <dbReference type="Pfam" id="PF01593"/>
    </source>
</evidence>
<dbReference type="PANTHER" id="PTHR42923">
    <property type="entry name" value="PROTOPORPHYRINOGEN OXIDASE"/>
    <property type="match status" value="1"/>
</dbReference>
<comment type="caution">
    <text evidence="2">The sequence shown here is derived from an EMBL/GenBank/DDBJ whole genome shotgun (WGS) entry which is preliminary data.</text>
</comment>
<reference evidence="3" key="1">
    <citation type="journal article" date="2019" name="Int. J. Syst. Evol. Microbiol.">
        <title>The Global Catalogue of Microorganisms (GCM) 10K type strain sequencing project: providing services to taxonomists for standard genome sequencing and annotation.</title>
        <authorList>
            <consortium name="The Broad Institute Genomics Platform"/>
            <consortium name="The Broad Institute Genome Sequencing Center for Infectious Disease"/>
            <person name="Wu L."/>
            <person name="Ma J."/>
        </authorList>
    </citation>
    <scope>NUCLEOTIDE SEQUENCE [LARGE SCALE GENOMIC DNA]</scope>
    <source>
        <strain evidence="3">JCM 32206</strain>
    </source>
</reference>
<accession>A0ABP8NZV7</accession>
<gene>
    <name evidence="2" type="ORF">GCM10023094_15670</name>
</gene>
<dbReference type="Proteomes" id="UP001501183">
    <property type="component" value="Unassembled WGS sequence"/>
</dbReference>
<sequence length="561" mass="60839">MSRYRSVRSTRSLLRWARATRPVSRRTVAVFGAGVAGLTAAHELAERGFAVTVYERKAIGGRARSTPPPGLDVALPAERGLRIRPGLDRNLTETMRRIPFPGNPNGCDDNLTSASSHRHTAVISGCRDRLPITPTEFIGAVAGVLGESGLSPGEASFAARKLGVYATSCEERRLGQWEYASWGDYVRIEGSSPAYRRVVADGLIRHLTPLRSGEVSAHSVGVVAESSVWSGMTTGRHDDRVLNGPASERWLEPWARHLRRLGVRFEVGWELSAFDTEGRDVVAATVTDRAGGRRTVESDWYVSAIPVDKFNNVLTDRMISTDSGLAGVRRLRTRWSSALQFYLREPVPATTGPVHHLDSPWALTSVSPARFWPGGMTRYGDGTVQDCLSTIVSDWSSPGMFDKRPAKACTPAEIAAETWAQVKAHLVEQGTVLRDEMLHSWRLDPAVIGSGTSGAYHDEPTFVPGPGSWSNRPASATGFGNLFLAGDWVRTDVNVASLEGANEAGRRAVNALLGAAGAGSPVAVHEPVRPAWADPFRVIDRGRYRSGLRNVFDVTDTRASG</sequence>
<feature type="domain" description="Amine oxidase" evidence="1">
    <location>
        <begin position="35"/>
        <end position="513"/>
    </location>
</feature>
<proteinExistence type="predicted"/>
<organism evidence="2 3">
    <name type="scientific">Rhodococcus olei</name>
    <dbReference type="NCBI Taxonomy" id="2161675"/>
    <lineage>
        <taxon>Bacteria</taxon>
        <taxon>Bacillati</taxon>
        <taxon>Actinomycetota</taxon>
        <taxon>Actinomycetes</taxon>
        <taxon>Mycobacteriales</taxon>
        <taxon>Nocardiaceae</taxon>
        <taxon>Rhodococcus</taxon>
    </lineage>
</organism>
<protein>
    <submittedName>
        <fullName evidence="2">FAD-dependent oxidoreductase</fullName>
    </submittedName>
</protein>
<dbReference type="SUPFAM" id="SSF51905">
    <property type="entry name" value="FAD/NAD(P)-binding domain"/>
    <property type="match status" value="1"/>
</dbReference>
<dbReference type="PANTHER" id="PTHR42923:SF46">
    <property type="entry name" value="AMINE OXIDASE"/>
    <property type="match status" value="1"/>
</dbReference>
<dbReference type="Pfam" id="PF01593">
    <property type="entry name" value="Amino_oxidase"/>
    <property type="match status" value="1"/>
</dbReference>
<evidence type="ECO:0000313" key="2">
    <source>
        <dbReference type="EMBL" id="GAA4476253.1"/>
    </source>
</evidence>
<dbReference type="InterPro" id="IPR050464">
    <property type="entry name" value="Zeta_carotene_desat/Oxidored"/>
</dbReference>
<dbReference type="EMBL" id="BAABFB010000029">
    <property type="protein sequence ID" value="GAA4476253.1"/>
    <property type="molecule type" value="Genomic_DNA"/>
</dbReference>
<evidence type="ECO:0000313" key="3">
    <source>
        <dbReference type="Proteomes" id="UP001501183"/>
    </source>
</evidence>
<dbReference type="InterPro" id="IPR002937">
    <property type="entry name" value="Amino_oxidase"/>
</dbReference>